<dbReference type="PRINTS" id="PR00262">
    <property type="entry name" value="IL1HBGF"/>
</dbReference>
<dbReference type="InterPro" id="IPR008996">
    <property type="entry name" value="IL1/FGF"/>
</dbReference>
<evidence type="ECO:0000256" key="3">
    <source>
        <dbReference type="SAM" id="MobiDB-lite"/>
    </source>
</evidence>
<dbReference type="GeneTree" id="ENSGT00940000158449"/>
<dbReference type="GO" id="GO:0008083">
    <property type="term" value="F:growth factor activity"/>
    <property type="evidence" value="ECO:0007669"/>
    <property type="project" value="InterPro"/>
</dbReference>
<dbReference type="InterPro" id="IPR002209">
    <property type="entry name" value="Fibroblast_GF_fam"/>
</dbReference>
<feature type="signal peptide" evidence="2">
    <location>
        <begin position="1"/>
        <end position="23"/>
    </location>
</feature>
<feature type="chain" id="PRO_5005146435" description="Fibroblast growth factor" evidence="2">
    <location>
        <begin position="24"/>
        <end position="214"/>
    </location>
</feature>
<evidence type="ECO:0000313" key="4">
    <source>
        <dbReference type="Ensembl" id="ENSPMAP00000006332.1"/>
    </source>
</evidence>
<feature type="compositionally biased region" description="Basic and acidic residues" evidence="3">
    <location>
        <begin position="50"/>
        <end position="66"/>
    </location>
</feature>
<evidence type="ECO:0000256" key="1">
    <source>
        <dbReference type="ARBA" id="ARBA00007936"/>
    </source>
</evidence>
<feature type="compositionally biased region" description="Pro residues" evidence="3">
    <location>
        <begin position="29"/>
        <end position="44"/>
    </location>
</feature>
<protein>
    <recommendedName>
        <fullName evidence="2">Fibroblast growth factor</fullName>
        <shortName evidence="2">FGF</shortName>
    </recommendedName>
</protein>
<feature type="region of interest" description="Disordered" evidence="3">
    <location>
        <begin position="23"/>
        <end position="66"/>
    </location>
</feature>
<dbReference type="Pfam" id="PF00167">
    <property type="entry name" value="FGF"/>
    <property type="match status" value="1"/>
</dbReference>
<proteinExistence type="inferred from homology"/>
<dbReference type="Ensembl" id="ENSPMAT00000006361.1">
    <property type="protein sequence ID" value="ENSPMAP00000006332.1"/>
    <property type="gene ID" value="ENSPMAG00000005749.1"/>
</dbReference>
<dbReference type="SUPFAM" id="SSF50353">
    <property type="entry name" value="Cytokine"/>
    <property type="match status" value="1"/>
</dbReference>
<sequence length="214" mass="23752">AALIVLGSVLLTLLLAVPATWRARRDPEQSPPPPTAPSPPPPPSWRRRLTGGERRQSPSRAVRDLRRPHGWARMARRRGRLYCQVGIGFHLQLRPSGKISGTHRANSFSVLEIFSVARGVVGIWGVSSRRFLAMNRKGKLYATSSFTDECLFAESFQENGHNTYASERYGAAAGSGGEGAWLVALNKLGRARRGTSPRVRRQHASTHFLPRLRR</sequence>
<feature type="region of interest" description="Disordered" evidence="3">
    <location>
        <begin position="193"/>
        <end position="214"/>
    </location>
</feature>
<reference evidence="4" key="1">
    <citation type="submission" date="2025-08" db="UniProtKB">
        <authorList>
            <consortium name="Ensembl"/>
        </authorList>
    </citation>
    <scope>IDENTIFICATION</scope>
</reference>
<accession>S4RM96</accession>
<evidence type="ECO:0000256" key="2">
    <source>
        <dbReference type="RuleBase" id="RU049442"/>
    </source>
</evidence>
<name>S4RM96_PETMA</name>
<dbReference type="AlphaFoldDB" id="S4RM96"/>
<reference evidence="4" key="2">
    <citation type="submission" date="2025-09" db="UniProtKB">
        <authorList>
            <consortium name="Ensembl"/>
        </authorList>
    </citation>
    <scope>IDENTIFICATION</scope>
</reference>
<dbReference type="HOGENOM" id="CLU_1291625_0_0_1"/>
<dbReference type="STRING" id="7757.ENSPMAP00000006332"/>
<keyword evidence="2" id="KW-0732">Signal</keyword>
<organism evidence="4">
    <name type="scientific">Petromyzon marinus</name>
    <name type="common">Sea lamprey</name>
    <dbReference type="NCBI Taxonomy" id="7757"/>
    <lineage>
        <taxon>Eukaryota</taxon>
        <taxon>Metazoa</taxon>
        <taxon>Chordata</taxon>
        <taxon>Craniata</taxon>
        <taxon>Vertebrata</taxon>
        <taxon>Cyclostomata</taxon>
        <taxon>Hyperoartia</taxon>
        <taxon>Petromyzontiformes</taxon>
        <taxon>Petromyzontidae</taxon>
        <taxon>Petromyzon</taxon>
    </lineage>
</organism>
<dbReference type="PANTHER" id="PTHR11486">
    <property type="entry name" value="FIBROBLAST GROWTH FACTOR"/>
    <property type="match status" value="1"/>
</dbReference>
<dbReference type="SMART" id="SM00442">
    <property type="entry name" value="FGF"/>
    <property type="match status" value="1"/>
</dbReference>
<dbReference type="Gene3D" id="2.80.10.50">
    <property type="match status" value="1"/>
</dbReference>
<comment type="similarity">
    <text evidence="1 2">Belongs to the heparin-binding growth factors family.</text>
</comment>
<dbReference type="PRINTS" id="PR00263">
    <property type="entry name" value="HBGFFGF"/>
</dbReference>